<keyword evidence="4 8" id="KW-0472">Membrane</keyword>
<dbReference type="InterPro" id="IPR017500">
    <property type="entry name" value="Phage_infect_YhgE_N"/>
</dbReference>
<feature type="coiled-coil region" evidence="6">
    <location>
        <begin position="403"/>
        <end position="430"/>
    </location>
</feature>
<evidence type="ECO:0000256" key="4">
    <source>
        <dbReference type="ARBA" id="ARBA00023136"/>
    </source>
</evidence>
<feature type="transmembrane region" description="Helical" evidence="8">
    <location>
        <begin position="692"/>
        <end position="716"/>
    </location>
</feature>
<accession>A0ABV8XV03</accession>
<evidence type="ECO:0000313" key="11">
    <source>
        <dbReference type="Proteomes" id="UP001595965"/>
    </source>
</evidence>
<keyword evidence="2 8" id="KW-0812">Transmembrane</keyword>
<dbReference type="InterPro" id="IPR004089">
    <property type="entry name" value="MCPsignal_dom"/>
</dbReference>
<feature type="compositionally biased region" description="Basic residues" evidence="7">
    <location>
        <begin position="1"/>
        <end position="11"/>
    </location>
</feature>
<evidence type="ECO:0000256" key="1">
    <source>
        <dbReference type="ARBA" id="ARBA00004141"/>
    </source>
</evidence>
<evidence type="ECO:0000256" key="2">
    <source>
        <dbReference type="ARBA" id="ARBA00022692"/>
    </source>
</evidence>
<feature type="region of interest" description="Disordered" evidence="7">
    <location>
        <begin position="1"/>
        <end position="69"/>
    </location>
</feature>
<evidence type="ECO:0000256" key="6">
    <source>
        <dbReference type="SAM" id="Coils"/>
    </source>
</evidence>
<dbReference type="PANTHER" id="PTHR43077">
    <property type="entry name" value="TRANSPORT PERMEASE YVFS-RELATED"/>
    <property type="match status" value="1"/>
</dbReference>
<feature type="transmembrane region" description="Helical" evidence="8">
    <location>
        <begin position="812"/>
        <end position="832"/>
    </location>
</feature>
<feature type="compositionally biased region" description="Polar residues" evidence="7">
    <location>
        <begin position="41"/>
        <end position="50"/>
    </location>
</feature>
<feature type="transmembrane region" description="Helical" evidence="8">
    <location>
        <begin position="722"/>
        <end position="741"/>
    </location>
</feature>
<dbReference type="SUPFAM" id="SSF58104">
    <property type="entry name" value="Methyl-accepting chemotaxis protein (MCP) signaling domain"/>
    <property type="match status" value="1"/>
</dbReference>
<sequence length="856" mass="86867">MAQHRNRKPTFRLRNSTTPWATADQHGQRYGVPECPDADSTRPTALSVTAATPEHRANHEPEPPQAGPSTLKKYGGLAWFGVILLALAIIPSLYSGLLTSSNMDPTGHLDAVPAAVVNLDEPADSQGEAIHLGQDLAEELVHPDPDSDNLDWRPMGETEAMTALESGHVMAVLTIPEQFSAHAAGLSTGEATDAEQSTLRMQTNDGANIIMGTIAKTIGETASSTVAEGIGQEYVKNVLLGFTEVHDGMQEAADGAGQVAEGAEAAESGAGDLVVGIDQLADGSVTLDSGAQQLAEGAAAASAGSQELAEGASSVDNGAQQLSAGLDQMRSQTDSLPSQTQTLADGAGKVAAGVGQLDQGVTALEDTARTLSGGSGQFASGVDEAVAGAQQLRDSAGAALTGVQQVQGDASSLQERISNLQAAYDSMTDEERQTALAELADGAGRVSTGAEQAVAGASTVNEGLGGIVGDPSSGSGLSGLQDHVDQLGSAASTATAKVSEVADNIHILSDGADQVATGAQTLADSSVTLTDGISTAATGAQTLADGTAQLSDGAGQLAGQMPALSSGAQELAAGSSDLSSGLATADDGSRELASGLGELSSGSGELFTSLRDGTAEVPSYTDQDASSIGSVAALPVSADMERTNEVPSYGYGLAPYFMALALWVGALGYFLMRPAVRESMIAEGKPLWRVMVRSAALPSLMGVVQSLVMVSVLVFGLDMTPANAWGLAGFAVLTSVTFMAINQGLVALLGPPGRFFALMLIVLQLSAAGGTYPVQTAPAFFQAIHPWLPMTYAVESFRSLIAGGTIGVDHGITVMLIWMGVAVAMVAAAVALKGVKARRAASSSNHSAGWTLPAKA</sequence>
<dbReference type="RefSeq" id="WP_344228430.1">
    <property type="nucleotide sequence ID" value="NZ_BAAALH010000002.1"/>
</dbReference>
<keyword evidence="3 8" id="KW-1133">Transmembrane helix</keyword>
<dbReference type="PANTHER" id="PTHR43077:SF5">
    <property type="entry name" value="PHAGE INFECTION PROTEIN"/>
    <property type="match status" value="1"/>
</dbReference>
<comment type="caution">
    <text evidence="10">The sequence shown here is derived from an EMBL/GenBank/DDBJ whole genome shotgun (WGS) entry which is preliminary data.</text>
</comment>
<organism evidence="10 11">
    <name type="scientific">Citricoccus alkalitolerans</name>
    <dbReference type="NCBI Taxonomy" id="246603"/>
    <lineage>
        <taxon>Bacteria</taxon>
        <taxon>Bacillati</taxon>
        <taxon>Actinomycetota</taxon>
        <taxon>Actinomycetes</taxon>
        <taxon>Micrococcales</taxon>
        <taxon>Micrococcaceae</taxon>
        <taxon>Citricoccus</taxon>
    </lineage>
</organism>
<dbReference type="InterPro" id="IPR017501">
    <property type="entry name" value="Phage_infect_YhgE_C"/>
</dbReference>
<dbReference type="EMBL" id="JBHSEN010000001">
    <property type="protein sequence ID" value="MFC4429421.1"/>
    <property type="molecule type" value="Genomic_DNA"/>
</dbReference>
<dbReference type="Pfam" id="PF12698">
    <property type="entry name" value="ABC2_membrane_3"/>
    <property type="match status" value="1"/>
</dbReference>
<reference evidence="11" key="1">
    <citation type="journal article" date="2019" name="Int. J. Syst. Evol. Microbiol.">
        <title>The Global Catalogue of Microorganisms (GCM) 10K type strain sequencing project: providing services to taxonomists for standard genome sequencing and annotation.</title>
        <authorList>
            <consortium name="The Broad Institute Genomics Platform"/>
            <consortium name="The Broad Institute Genome Sequencing Center for Infectious Disease"/>
            <person name="Wu L."/>
            <person name="Ma J."/>
        </authorList>
    </citation>
    <scope>NUCLEOTIDE SEQUENCE [LARGE SCALE GENOMIC DNA]</scope>
    <source>
        <strain evidence="11">CGMCC 1.12125</strain>
    </source>
</reference>
<comment type="subcellular location">
    <subcellularLocation>
        <location evidence="1">Membrane</location>
        <topology evidence="1">Multi-pass membrane protein</topology>
    </subcellularLocation>
</comment>
<evidence type="ECO:0000256" key="7">
    <source>
        <dbReference type="SAM" id="MobiDB-lite"/>
    </source>
</evidence>
<name>A0ABV8XV03_9MICC</name>
<dbReference type="InterPro" id="IPR023908">
    <property type="entry name" value="xxxLxxG_rpt"/>
</dbReference>
<evidence type="ECO:0000256" key="5">
    <source>
        <dbReference type="PROSITE-ProRule" id="PRU00284"/>
    </source>
</evidence>
<dbReference type="InterPro" id="IPR013525">
    <property type="entry name" value="ABC2_TM"/>
</dbReference>
<feature type="transmembrane region" description="Helical" evidence="8">
    <location>
        <begin position="77"/>
        <end position="97"/>
    </location>
</feature>
<evidence type="ECO:0000256" key="3">
    <source>
        <dbReference type="ARBA" id="ARBA00022989"/>
    </source>
</evidence>
<dbReference type="Proteomes" id="UP001595965">
    <property type="component" value="Unassembled WGS sequence"/>
</dbReference>
<dbReference type="NCBIfam" id="TIGR03061">
    <property type="entry name" value="pip_yhgE_Nterm"/>
    <property type="match status" value="1"/>
</dbReference>
<dbReference type="NCBIfam" id="TIGR03057">
    <property type="entry name" value="xxxLxxG_by_4"/>
    <property type="match status" value="5"/>
</dbReference>
<feature type="transmembrane region" description="Helical" evidence="8">
    <location>
        <begin position="649"/>
        <end position="671"/>
    </location>
</feature>
<evidence type="ECO:0000313" key="10">
    <source>
        <dbReference type="EMBL" id="MFC4429421.1"/>
    </source>
</evidence>
<dbReference type="NCBIfam" id="TIGR03062">
    <property type="entry name" value="pip_yhgE_Cterm"/>
    <property type="match status" value="1"/>
</dbReference>
<keyword evidence="5" id="KW-0807">Transducer</keyword>
<keyword evidence="6" id="KW-0175">Coiled coil</keyword>
<proteinExistence type="predicted"/>
<dbReference type="PROSITE" id="PS50111">
    <property type="entry name" value="CHEMOTAXIS_TRANSDUC_2"/>
    <property type="match status" value="1"/>
</dbReference>
<keyword evidence="11" id="KW-1185">Reference proteome</keyword>
<gene>
    <name evidence="10" type="ORF">ACFO0K_06985</name>
</gene>
<feature type="transmembrane region" description="Helical" evidence="8">
    <location>
        <begin position="753"/>
        <end position="772"/>
    </location>
</feature>
<protein>
    <submittedName>
        <fullName evidence="10">YhgE/Pip domain-containing protein</fullName>
    </submittedName>
</protein>
<feature type="compositionally biased region" description="Basic and acidic residues" evidence="7">
    <location>
        <begin position="53"/>
        <end position="62"/>
    </location>
</feature>
<feature type="domain" description="Methyl-accepting transducer" evidence="9">
    <location>
        <begin position="318"/>
        <end position="579"/>
    </location>
</feature>
<dbReference type="InterPro" id="IPR051328">
    <property type="entry name" value="T7SS_ABC-Transporter"/>
</dbReference>
<evidence type="ECO:0000256" key="8">
    <source>
        <dbReference type="SAM" id="Phobius"/>
    </source>
</evidence>
<dbReference type="Gene3D" id="1.10.287.950">
    <property type="entry name" value="Methyl-accepting chemotaxis protein"/>
    <property type="match status" value="2"/>
</dbReference>
<evidence type="ECO:0000259" key="9">
    <source>
        <dbReference type="PROSITE" id="PS50111"/>
    </source>
</evidence>